<proteinExistence type="predicted"/>
<sequence>MMYADLVDMNDFTSAIAELGVVCDSTESDNVKRSIETWLGKAAPSESKQFWATVSRIEEDGILLPEVESLIYWSHELEAVGQ</sequence>
<dbReference type="OrthoDB" id="6169664at2"/>
<accession>A0A3N9TDQ2</accession>
<keyword evidence="2" id="KW-1185">Reference proteome</keyword>
<organism evidence="1 2">
    <name type="scientific">Vibrio viridaestus</name>
    <dbReference type="NCBI Taxonomy" id="2487322"/>
    <lineage>
        <taxon>Bacteria</taxon>
        <taxon>Pseudomonadati</taxon>
        <taxon>Pseudomonadota</taxon>
        <taxon>Gammaproteobacteria</taxon>
        <taxon>Vibrionales</taxon>
        <taxon>Vibrionaceae</taxon>
        <taxon>Vibrio</taxon>
    </lineage>
</organism>
<comment type="caution">
    <text evidence="1">The sequence shown here is derived from an EMBL/GenBank/DDBJ whole genome shotgun (WGS) entry which is preliminary data.</text>
</comment>
<dbReference type="EMBL" id="RJVQ01000007">
    <property type="protein sequence ID" value="RQW62200.1"/>
    <property type="molecule type" value="Genomic_DNA"/>
</dbReference>
<dbReference type="Proteomes" id="UP000281112">
    <property type="component" value="Unassembled WGS sequence"/>
</dbReference>
<dbReference type="RefSeq" id="WP_124938194.1">
    <property type="nucleotide sequence ID" value="NZ_RJVQ01000007.1"/>
</dbReference>
<gene>
    <name evidence="1" type="ORF">EES38_15910</name>
</gene>
<evidence type="ECO:0000313" key="1">
    <source>
        <dbReference type="EMBL" id="RQW62200.1"/>
    </source>
</evidence>
<reference evidence="1 2" key="1">
    <citation type="submission" date="2018-11" db="EMBL/GenBank/DDBJ databases">
        <title>Vibrio LJC006 sp. nov., isolated from seawater during the bloom of the enteromorpha.</title>
        <authorList>
            <person name="Liang J."/>
        </authorList>
    </citation>
    <scope>NUCLEOTIDE SEQUENCE [LARGE SCALE GENOMIC DNA]</scope>
    <source>
        <strain evidence="1 2">LJC006</strain>
    </source>
</reference>
<name>A0A3N9TDQ2_9VIBR</name>
<protein>
    <submittedName>
        <fullName evidence="1">Uncharacterized protein</fullName>
    </submittedName>
</protein>
<dbReference type="AlphaFoldDB" id="A0A3N9TDQ2"/>
<evidence type="ECO:0000313" key="2">
    <source>
        <dbReference type="Proteomes" id="UP000281112"/>
    </source>
</evidence>